<accession>A0A432UZ57</accession>
<dbReference type="RefSeq" id="WP_128628862.1">
    <property type="nucleotide sequence ID" value="NZ_RKST01000069.1"/>
</dbReference>
<evidence type="ECO:0000313" key="5">
    <source>
        <dbReference type="EMBL" id="RUM95148.1"/>
    </source>
</evidence>
<evidence type="ECO:0000256" key="2">
    <source>
        <dbReference type="ARBA" id="ARBA00022448"/>
    </source>
</evidence>
<evidence type="ECO:0000256" key="4">
    <source>
        <dbReference type="SAM" id="SignalP"/>
    </source>
</evidence>
<dbReference type="EMBL" id="RKST01000069">
    <property type="protein sequence ID" value="RUM95148.1"/>
    <property type="molecule type" value="Genomic_DNA"/>
</dbReference>
<organism evidence="5 6">
    <name type="scientific">Borborobacter arsenicus</name>
    <dbReference type="NCBI Taxonomy" id="1851146"/>
    <lineage>
        <taxon>Bacteria</taxon>
        <taxon>Pseudomonadati</taxon>
        <taxon>Pseudomonadota</taxon>
        <taxon>Alphaproteobacteria</taxon>
        <taxon>Hyphomicrobiales</taxon>
        <taxon>Phyllobacteriaceae</taxon>
        <taxon>Borborobacter</taxon>
    </lineage>
</organism>
<dbReference type="PANTHER" id="PTHR33376:SF7">
    <property type="entry name" value="C4-DICARBOXYLATE-BINDING PROTEIN DCTB"/>
    <property type="match status" value="1"/>
</dbReference>
<dbReference type="Gene3D" id="3.40.190.170">
    <property type="entry name" value="Bacterial extracellular solute-binding protein, family 7"/>
    <property type="match status" value="1"/>
</dbReference>
<dbReference type="Pfam" id="PF03480">
    <property type="entry name" value="DctP"/>
    <property type="match status" value="1"/>
</dbReference>
<feature type="chain" id="PRO_5019047796" evidence="4">
    <location>
        <begin position="24"/>
        <end position="334"/>
    </location>
</feature>
<evidence type="ECO:0000256" key="1">
    <source>
        <dbReference type="ARBA" id="ARBA00009023"/>
    </source>
</evidence>
<keyword evidence="6" id="KW-1185">Reference proteome</keyword>
<dbReference type="PANTHER" id="PTHR33376">
    <property type="match status" value="1"/>
</dbReference>
<keyword evidence="2" id="KW-0813">Transport</keyword>
<dbReference type="GO" id="GO:0055085">
    <property type="term" value="P:transmembrane transport"/>
    <property type="evidence" value="ECO:0007669"/>
    <property type="project" value="InterPro"/>
</dbReference>
<dbReference type="NCBIfam" id="NF037995">
    <property type="entry name" value="TRAP_S1"/>
    <property type="match status" value="1"/>
</dbReference>
<gene>
    <name evidence="5" type="ORF">EET67_24905</name>
</gene>
<evidence type="ECO:0000313" key="6">
    <source>
        <dbReference type="Proteomes" id="UP000281647"/>
    </source>
</evidence>
<protein>
    <submittedName>
        <fullName evidence="5">ABC transporter substrate-binding protein</fullName>
    </submittedName>
</protein>
<comment type="similarity">
    <text evidence="1">Belongs to the bacterial solute-binding protein 7 family.</text>
</comment>
<reference evidence="5 6" key="1">
    <citation type="submission" date="2018-11" db="EMBL/GenBank/DDBJ databases">
        <title>Pseudaminobacter arsenicus sp. nov., an arsenic-resistant bacterium isolated from arsenic-rich aquifers.</title>
        <authorList>
            <person name="Mu Y."/>
        </authorList>
    </citation>
    <scope>NUCLEOTIDE SEQUENCE [LARGE SCALE GENOMIC DNA]</scope>
    <source>
        <strain evidence="5 6">CB3</strain>
    </source>
</reference>
<keyword evidence="3 4" id="KW-0732">Signal</keyword>
<comment type="caution">
    <text evidence="5">The sequence shown here is derived from an EMBL/GenBank/DDBJ whole genome shotgun (WGS) entry which is preliminary data.</text>
</comment>
<sequence>MIRFAKTIVAGVMLMGTALAAQAQETFELTFSTYLPPTYEYVWKPVEAFVKTVEDKSDGRVKIKVFHSAQLFDGYDELQALSRGDIDITNMTGTYPSGTIPALTLFTLPFVFDDVAHMERALAAGLADQGMKQELNDKHDVVILGLAPWDPYEFYSRSTPILSESDFVGKVWATSGSSDAKAIQLLGGSPTGMPSSELYLSFDRGVIDGTPRPLLTGIGRSLYEVAKHLTISNFAIDTSILAINRQRWESLPADVQQIMLDAASERDRDQIARVRSFVEEAIAKYEEAGVAVHRMDAEAVSKLRQATKAAVDEFASTVENGEKYLEIIESTRNP</sequence>
<dbReference type="AlphaFoldDB" id="A0A432UZ57"/>
<dbReference type="Proteomes" id="UP000281647">
    <property type="component" value="Unassembled WGS sequence"/>
</dbReference>
<evidence type="ECO:0000256" key="3">
    <source>
        <dbReference type="ARBA" id="ARBA00022729"/>
    </source>
</evidence>
<name>A0A432UZ57_9HYPH</name>
<dbReference type="InterPro" id="IPR018389">
    <property type="entry name" value="DctP_fam"/>
</dbReference>
<proteinExistence type="inferred from homology"/>
<dbReference type="InterPro" id="IPR038404">
    <property type="entry name" value="TRAP_DctP_sf"/>
</dbReference>
<feature type="signal peptide" evidence="4">
    <location>
        <begin position="1"/>
        <end position="23"/>
    </location>
</feature>
<dbReference type="OrthoDB" id="6114763at2"/>